<proteinExistence type="inferred from homology"/>
<dbReference type="Proteomes" id="UP000221165">
    <property type="component" value="Unassembled WGS sequence"/>
</dbReference>
<dbReference type="OrthoDB" id="419611at2759"/>
<dbReference type="InterPro" id="IPR023796">
    <property type="entry name" value="Serpin_dom"/>
</dbReference>
<dbReference type="GO" id="GO:0005615">
    <property type="term" value="C:extracellular space"/>
    <property type="evidence" value="ECO:0007669"/>
    <property type="project" value="InterPro"/>
</dbReference>
<gene>
    <name evidence="4" type="ORF">CSUI_006231</name>
</gene>
<dbReference type="GO" id="GO:0008233">
    <property type="term" value="F:peptidase activity"/>
    <property type="evidence" value="ECO:0007669"/>
    <property type="project" value="UniProtKB-KW"/>
</dbReference>
<evidence type="ECO:0000313" key="4">
    <source>
        <dbReference type="EMBL" id="PHJ19938.1"/>
    </source>
</evidence>
<protein>
    <submittedName>
        <fullName evidence="4">Serine protease</fullName>
    </submittedName>
</protein>
<evidence type="ECO:0000256" key="1">
    <source>
        <dbReference type="ARBA" id="ARBA00009500"/>
    </source>
</evidence>
<accession>A0A2C6KU92</accession>
<sequence>MVRSRSLGTSSFTAPGSKRMKLFVSRRFLFLCSFVAAPWVLRTAEAAGPGAGDLPDLPIATVSSALHQAVALSYIDAKNANMLVSPLSVWRSLRLLEDGASGSTLTEMVSLLDLSSADLDVDDVSSSPYVEDTGITVDAAERVYKSPVQDPTLEQYCLAEEAKFHTEHETVDFGGPGVAEHMNSFVRSLTKNTLKYAVSPSSFYPDTRLTVINGLFFDAPWGLPFRLSDSSEIGSDFGGGLPDENCQYMERAISRFETEFILEGPVLAMRLPFSHRDLAMYIFMPENLQAFEADPSFPQMIDDLVEQMHQGIYERWQNPDQNKGSVRLVLPRFVIRPHVNSYDLSVALKAMGVNELFDEADLSQMTDAAGIRVDSFPHSPG</sequence>
<evidence type="ECO:0000259" key="3">
    <source>
        <dbReference type="SMART" id="SM00093"/>
    </source>
</evidence>
<dbReference type="SMART" id="SM00093">
    <property type="entry name" value="SERPIN"/>
    <property type="match status" value="1"/>
</dbReference>
<keyword evidence="5" id="KW-1185">Reference proteome</keyword>
<dbReference type="Gene3D" id="2.30.39.10">
    <property type="entry name" value="Alpha-1-antitrypsin, domain 1"/>
    <property type="match status" value="1"/>
</dbReference>
<comment type="caution">
    <text evidence="4">The sequence shown here is derived from an EMBL/GenBank/DDBJ whole genome shotgun (WGS) entry which is preliminary data.</text>
</comment>
<dbReference type="EMBL" id="MIGC01003114">
    <property type="protein sequence ID" value="PHJ19938.1"/>
    <property type="molecule type" value="Genomic_DNA"/>
</dbReference>
<feature type="domain" description="Serpin" evidence="3">
    <location>
        <begin position="64"/>
        <end position="380"/>
    </location>
</feature>
<dbReference type="Gene3D" id="3.30.497.10">
    <property type="entry name" value="Antithrombin, subunit I, domain 2"/>
    <property type="match status" value="1"/>
</dbReference>
<dbReference type="InterPro" id="IPR042185">
    <property type="entry name" value="Serpin_sf_2"/>
</dbReference>
<feature type="non-terminal residue" evidence="4">
    <location>
        <position position="381"/>
    </location>
</feature>
<dbReference type="GO" id="GO:0004867">
    <property type="term" value="F:serine-type endopeptidase inhibitor activity"/>
    <property type="evidence" value="ECO:0007669"/>
    <property type="project" value="InterPro"/>
</dbReference>
<dbReference type="InterPro" id="IPR042178">
    <property type="entry name" value="Serpin_sf_1"/>
</dbReference>
<dbReference type="PANTHER" id="PTHR11461">
    <property type="entry name" value="SERINE PROTEASE INHIBITOR, SERPIN"/>
    <property type="match status" value="1"/>
</dbReference>
<evidence type="ECO:0000256" key="2">
    <source>
        <dbReference type="RuleBase" id="RU000411"/>
    </source>
</evidence>
<dbReference type="CDD" id="cd00172">
    <property type="entry name" value="serpin"/>
    <property type="match status" value="1"/>
</dbReference>
<reference evidence="4 5" key="1">
    <citation type="journal article" date="2017" name="Int. J. Parasitol.">
        <title>The genome of the protozoan parasite Cystoisospora suis and a reverse vaccinology approach to identify vaccine candidates.</title>
        <authorList>
            <person name="Palmieri N."/>
            <person name="Shrestha A."/>
            <person name="Ruttkowski B."/>
            <person name="Beck T."/>
            <person name="Vogl C."/>
            <person name="Tomley F."/>
            <person name="Blake D.P."/>
            <person name="Joachim A."/>
        </authorList>
    </citation>
    <scope>NUCLEOTIDE SEQUENCE [LARGE SCALE GENOMIC DNA]</scope>
    <source>
        <strain evidence="4 5">Wien I</strain>
    </source>
</reference>
<dbReference type="Pfam" id="PF00079">
    <property type="entry name" value="Serpin"/>
    <property type="match status" value="1"/>
</dbReference>
<dbReference type="SUPFAM" id="SSF56574">
    <property type="entry name" value="Serpins"/>
    <property type="match status" value="1"/>
</dbReference>
<evidence type="ECO:0000313" key="5">
    <source>
        <dbReference type="Proteomes" id="UP000221165"/>
    </source>
</evidence>
<dbReference type="InterPro" id="IPR000215">
    <property type="entry name" value="Serpin_fam"/>
</dbReference>
<name>A0A2C6KU92_9APIC</name>
<keyword evidence="4" id="KW-0378">Hydrolase</keyword>
<dbReference type="RefSeq" id="XP_067921630.1">
    <property type="nucleotide sequence ID" value="XM_068066395.1"/>
</dbReference>
<dbReference type="VEuPathDB" id="ToxoDB:CSUI_006231"/>
<dbReference type="PANTHER" id="PTHR11461:SF211">
    <property type="entry name" value="GH10112P-RELATED"/>
    <property type="match status" value="1"/>
</dbReference>
<comment type="similarity">
    <text evidence="1 2">Belongs to the serpin family.</text>
</comment>
<keyword evidence="4" id="KW-0645">Protease</keyword>
<dbReference type="InterPro" id="IPR036186">
    <property type="entry name" value="Serpin_sf"/>
</dbReference>
<organism evidence="4 5">
    <name type="scientific">Cystoisospora suis</name>
    <dbReference type="NCBI Taxonomy" id="483139"/>
    <lineage>
        <taxon>Eukaryota</taxon>
        <taxon>Sar</taxon>
        <taxon>Alveolata</taxon>
        <taxon>Apicomplexa</taxon>
        <taxon>Conoidasida</taxon>
        <taxon>Coccidia</taxon>
        <taxon>Eucoccidiorida</taxon>
        <taxon>Eimeriorina</taxon>
        <taxon>Sarcocystidae</taxon>
        <taxon>Cystoisospora</taxon>
    </lineage>
</organism>
<dbReference type="GO" id="GO:0006508">
    <property type="term" value="P:proteolysis"/>
    <property type="evidence" value="ECO:0007669"/>
    <property type="project" value="UniProtKB-KW"/>
</dbReference>
<dbReference type="AlphaFoldDB" id="A0A2C6KU92"/>
<dbReference type="GeneID" id="94429606"/>